<protein>
    <submittedName>
        <fullName evidence="1">DUF1178 family protein</fullName>
    </submittedName>
</protein>
<dbReference type="RefSeq" id="WP_119108059.1">
    <property type="nucleotide sequence ID" value="NZ_QXJC01000001.1"/>
</dbReference>
<organism evidence="1 2">
    <name type="scientific">Simplicispira hankyongi</name>
    <dbReference type="NCBI Taxonomy" id="2315688"/>
    <lineage>
        <taxon>Bacteria</taxon>
        <taxon>Pseudomonadati</taxon>
        <taxon>Pseudomonadota</taxon>
        <taxon>Betaproteobacteria</taxon>
        <taxon>Burkholderiales</taxon>
        <taxon>Comamonadaceae</taxon>
        <taxon>Simplicispira</taxon>
    </lineage>
</organism>
<dbReference type="Pfam" id="PF06676">
    <property type="entry name" value="DUF1178"/>
    <property type="match status" value="1"/>
</dbReference>
<dbReference type="EMBL" id="QXJC01000001">
    <property type="protein sequence ID" value="RID99612.1"/>
    <property type="molecule type" value="Genomic_DNA"/>
</dbReference>
<keyword evidence="2" id="KW-1185">Reference proteome</keyword>
<reference evidence="1 2" key="1">
    <citation type="submission" date="2018-09" db="EMBL/GenBank/DDBJ databases">
        <title>Draft genome of Simplicispira sp. NY-02.</title>
        <authorList>
            <person name="Im W.T."/>
        </authorList>
    </citation>
    <scope>NUCLEOTIDE SEQUENCE [LARGE SCALE GENOMIC DNA]</scope>
    <source>
        <strain evidence="1 2">NY-02</strain>
    </source>
</reference>
<proteinExistence type="predicted"/>
<name>A0A398C9R4_9BURK</name>
<comment type="caution">
    <text evidence="1">The sequence shown here is derived from an EMBL/GenBank/DDBJ whole genome shotgun (WGS) entry which is preliminary data.</text>
</comment>
<dbReference type="AlphaFoldDB" id="A0A398C9R4"/>
<accession>A0A398C9R4</accession>
<evidence type="ECO:0000313" key="1">
    <source>
        <dbReference type="EMBL" id="RID99612.1"/>
    </source>
</evidence>
<dbReference type="InterPro" id="IPR009562">
    <property type="entry name" value="DUF1178"/>
</dbReference>
<dbReference type="Proteomes" id="UP000266302">
    <property type="component" value="Unassembled WGS sequence"/>
</dbReference>
<dbReference type="PIRSF" id="PIRSF032131">
    <property type="entry name" value="UCP032131"/>
    <property type="match status" value="1"/>
</dbReference>
<gene>
    <name evidence="1" type="ORF">D3F03_04180</name>
</gene>
<evidence type="ECO:0000313" key="2">
    <source>
        <dbReference type="Proteomes" id="UP000266302"/>
    </source>
</evidence>
<sequence length="145" mass="15554">MKVLDLQCANAHVFEGWFADEAAFQRQLSEGFLQCPVCASAAVHKLLSAPRINRGATPVATSAAQGAEAESGANAQADWLQRARDMVAQAEDVGERFATEARAMHEGEQRSRSIRGVASLEQARELLSDGILVMPVPPALSDTLH</sequence>
<dbReference type="OrthoDB" id="5295943at2"/>